<dbReference type="NCBIfam" id="NF004513">
    <property type="entry name" value="PRK05854.1"/>
    <property type="match status" value="1"/>
</dbReference>
<dbReference type="InterPro" id="IPR020904">
    <property type="entry name" value="Sc_DH/Rdtase_CS"/>
</dbReference>
<comment type="similarity">
    <text evidence="1 3">Belongs to the short-chain dehydrogenases/reductases (SDR) family.</text>
</comment>
<name>A0A7X2L046_9BACL</name>
<sequence>MEKFPKWTASDIPSQRGRSAIVTGTGGLGYETALELAKNGAEVIVAGRDKAKGAEAVKKIRNSVASANIRFEELDLASLTSVQAFGERMNNERQSLDLLINNAGVMTPPTRKITKDGFELQFGTNYLGHFALTAHLMPLLRKGKNPRVVHLSSVAHRSGAIHFDDLQFERRYHASSSYAQSKIAMIMFALELQRRSDASGWGLLSIPVHPGISRTDLLLNGAGPNSSAGIARRLLGPILFQPAAQGALPTLFAATSPSAKGGTYYGPGGFSELRGLPKPAKIAPQGLDNAVAFKLWEVSKQLTHVDFDKVALMNS</sequence>
<dbReference type="Pfam" id="PF00106">
    <property type="entry name" value="adh_short"/>
    <property type="match status" value="1"/>
</dbReference>
<dbReference type="GO" id="GO:0016491">
    <property type="term" value="F:oxidoreductase activity"/>
    <property type="evidence" value="ECO:0007669"/>
    <property type="project" value="UniProtKB-KW"/>
</dbReference>
<dbReference type="CDD" id="cd05327">
    <property type="entry name" value="retinol-DH_like_SDR_c_like"/>
    <property type="match status" value="1"/>
</dbReference>
<proteinExistence type="inferred from homology"/>
<protein>
    <submittedName>
        <fullName evidence="4">SDR family NAD(P)-dependent oxidoreductase</fullName>
    </submittedName>
</protein>
<accession>A0A7X2L046</accession>
<keyword evidence="5" id="KW-1185">Reference proteome</keyword>
<dbReference type="PRINTS" id="PR00080">
    <property type="entry name" value="SDRFAMILY"/>
</dbReference>
<dbReference type="InterPro" id="IPR036291">
    <property type="entry name" value="NAD(P)-bd_dom_sf"/>
</dbReference>
<dbReference type="RefSeq" id="WP_154116557.1">
    <property type="nucleotide sequence ID" value="NZ_WJXB01000001.1"/>
</dbReference>
<dbReference type="InterPro" id="IPR002347">
    <property type="entry name" value="SDR_fam"/>
</dbReference>
<evidence type="ECO:0000256" key="3">
    <source>
        <dbReference type="RuleBase" id="RU000363"/>
    </source>
</evidence>
<evidence type="ECO:0000313" key="5">
    <source>
        <dbReference type="Proteomes" id="UP000463051"/>
    </source>
</evidence>
<dbReference type="PRINTS" id="PR00081">
    <property type="entry name" value="GDHRDH"/>
</dbReference>
<dbReference type="Gene3D" id="3.40.50.720">
    <property type="entry name" value="NAD(P)-binding Rossmann-like Domain"/>
    <property type="match status" value="1"/>
</dbReference>
<evidence type="ECO:0000313" key="4">
    <source>
        <dbReference type="EMBL" id="MRN51743.1"/>
    </source>
</evidence>
<reference evidence="4 5" key="1">
    <citation type="submission" date="2019-11" db="EMBL/GenBank/DDBJ databases">
        <title>Paenibacillus monticola sp. nov., a novel PGPR strain isolated from mountain sample in China.</title>
        <authorList>
            <person name="Zhao Q."/>
            <person name="Li H.-P."/>
            <person name="Zhang J.-L."/>
        </authorList>
    </citation>
    <scope>NUCLEOTIDE SEQUENCE [LARGE SCALE GENOMIC DNA]</scope>
    <source>
        <strain evidence="4 5">LC-T2</strain>
    </source>
</reference>
<gene>
    <name evidence="4" type="ORF">GJB61_01820</name>
</gene>
<dbReference type="SUPFAM" id="SSF51735">
    <property type="entry name" value="NAD(P)-binding Rossmann-fold domains"/>
    <property type="match status" value="1"/>
</dbReference>
<dbReference type="AlphaFoldDB" id="A0A7X2L046"/>
<comment type="caution">
    <text evidence="4">The sequence shown here is derived from an EMBL/GenBank/DDBJ whole genome shotgun (WGS) entry which is preliminary data.</text>
</comment>
<dbReference type="EMBL" id="WJXB01000001">
    <property type="protein sequence ID" value="MRN51743.1"/>
    <property type="molecule type" value="Genomic_DNA"/>
</dbReference>
<organism evidence="4 5">
    <name type="scientific">Paenibacillus monticola</name>
    <dbReference type="NCBI Taxonomy" id="2666075"/>
    <lineage>
        <taxon>Bacteria</taxon>
        <taxon>Bacillati</taxon>
        <taxon>Bacillota</taxon>
        <taxon>Bacilli</taxon>
        <taxon>Bacillales</taxon>
        <taxon>Paenibacillaceae</taxon>
        <taxon>Paenibacillus</taxon>
    </lineage>
</organism>
<dbReference type="PANTHER" id="PTHR43157">
    <property type="entry name" value="PHOSPHATIDYLINOSITOL-GLYCAN BIOSYNTHESIS CLASS F PROTEIN-RELATED"/>
    <property type="match status" value="1"/>
</dbReference>
<keyword evidence="2" id="KW-0560">Oxidoreductase</keyword>
<evidence type="ECO:0000256" key="1">
    <source>
        <dbReference type="ARBA" id="ARBA00006484"/>
    </source>
</evidence>
<dbReference type="PROSITE" id="PS00061">
    <property type="entry name" value="ADH_SHORT"/>
    <property type="match status" value="1"/>
</dbReference>
<dbReference type="Proteomes" id="UP000463051">
    <property type="component" value="Unassembled WGS sequence"/>
</dbReference>
<evidence type="ECO:0000256" key="2">
    <source>
        <dbReference type="ARBA" id="ARBA00023002"/>
    </source>
</evidence>
<dbReference type="PANTHER" id="PTHR43157:SF31">
    <property type="entry name" value="PHOSPHATIDYLINOSITOL-GLYCAN BIOSYNTHESIS CLASS F PROTEIN"/>
    <property type="match status" value="1"/>
</dbReference>
<dbReference type="NCBIfam" id="NF004846">
    <property type="entry name" value="PRK06197.1"/>
    <property type="match status" value="1"/>
</dbReference>